<name>A0AAD5YYB5_9AGAR</name>
<accession>A0AAD5YYB5</accession>
<dbReference type="AlphaFoldDB" id="A0AAD5YYB5"/>
<evidence type="ECO:0000256" key="1">
    <source>
        <dbReference type="SAM" id="MobiDB-lite"/>
    </source>
</evidence>
<organism evidence="2 3">
    <name type="scientific">Leucocoprinus birnbaumii</name>
    <dbReference type="NCBI Taxonomy" id="56174"/>
    <lineage>
        <taxon>Eukaryota</taxon>
        <taxon>Fungi</taxon>
        <taxon>Dikarya</taxon>
        <taxon>Basidiomycota</taxon>
        <taxon>Agaricomycotina</taxon>
        <taxon>Agaricomycetes</taxon>
        <taxon>Agaricomycetidae</taxon>
        <taxon>Agaricales</taxon>
        <taxon>Agaricineae</taxon>
        <taxon>Agaricaceae</taxon>
        <taxon>Leucocoprinus</taxon>
    </lineage>
</organism>
<protein>
    <submittedName>
        <fullName evidence="2">Uncharacterized protein</fullName>
    </submittedName>
</protein>
<sequence>MNSRSCVNWWEERSLKSVLPSILYHIRFGTLATAYWLDPGGGFGSFGKSSQRCALIVVKDIVANATSVKLVDLEGRRGILWEVDIKDLRFWYVHTSLQHFFYDEKHGQVITAVYDGEIAATDFLQRWKKSKGMVFGSRSLEAAVWEGWQNFYKNLRNIRVQHEPDKRLGDKLDDNQKGLLPQQKEILETPPETEQRQATEDATSNSSDDCRERSGEQRPKEEEEADVPGLNSSMGYFLGCLDRSRTALKCHKEIWHICL</sequence>
<keyword evidence="3" id="KW-1185">Reference proteome</keyword>
<gene>
    <name evidence="2" type="ORF">NP233_g995</name>
</gene>
<reference evidence="2" key="1">
    <citation type="submission" date="2022-07" db="EMBL/GenBank/DDBJ databases">
        <title>Genome Sequence of Leucocoprinus birnbaumii.</title>
        <authorList>
            <person name="Buettner E."/>
        </authorList>
    </citation>
    <scope>NUCLEOTIDE SEQUENCE</scope>
    <source>
        <strain evidence="2">VT141</strain>
    </source>
</reference>
<feature type="compositionally biased region" description="Basic and acidic residues" evidence="1">
    <location>
        <begin position="208"/>
        <end position="221"/>
    </location>
</feature>
<proteinExistence type="predicted"/>
<feature type="region of interest" description="Disordered" evidence="1">
    <location>
        <begin position="181"/>
        <end position="228"/>
    </location>
</feature>
<evidence type="ECO:0000313" key="2">
    <source>
        <dbReference type="EMBL" id="KAJ3575611.1"/>
    </source>
</evidence>
<comment type="caution">
    <text evidence="2">The sequence shown here is derived from an EMBL/GenBank/DDBJ whole genome shotgun (WGS) entry which is preliminary data.</text>
</comment>
<dbReference type="Proteomes" id="UP001213000">
    <property type="component" value="Unassembled WGS sequence"/>
</dbReference>
<dbReference type="EMBL" id="JANIEX010000032">
    <property type="protein sequence ID" value="KAJ3575611.1"/>
    <property type="molecule type" value="Genomic_DNA"/>
</dbReference>
<evidence type="ECO:0000313" key="3">
    <source>
        <dbReference type="Proteomes" id="UP001213000"/>
    </source>
</evidence>